<gene>
    <name evidence="2" type="ORF">DPMN_094780</name>
</gene>
<reference evidence="2" key="1">
    <citation type="journal article" date="2019" name="bioRxiv">
        <title>The Genome of the Zebra Mussel, Dreissena polymorpha: A Resource for Invasive Species Research.</title>
        <authorList>
            <person name="McCartney M.A."/>
            <person name="Auch B."/>
            <person name="Kono T."/>
            <person name="Mallez S."/>
            <person name="Zhang Y."/>
            <person name="Obille A."/>
            <person name="Becker A."/>
            <person name="Abrahante J.E."/>
            <person name="Garbe J."/>
            <person name="Badalamenti J.P."/>
            <person name="Herman A."/>
            <person name="Mangelson H."/>
            <person name="Liachko I."/>
            <person name="Sullivan S."/>
            <person name="Sone E.D."/>
            <person name="Koren S."/>
            <person name="Silverstein K.A.T."/>
            <person name="Beckman K.B."/>
            <person name="Gohl D.M."/>
        </authorList>
    </citation>
    <scope>NUCLEOTIDE SEQUENCE</scope>
    <source>
        <strain evidence="2">Duluth1</strain>
        <tissue evidence="2">Whole animal</tissue>
    </source>
</reference>
<organism evidence="2 3">
    <name type="scientific">Dreissena polymorpha</name>
    <name type="common">Zebra mussel</name>
    <name type="synonym">Mytilus polymorpha</name>
    <dbReference type="NCBI Taxonomy" id="45954"/>
    <lineage>
        <taxon>Eukaryota</taxon>
        <taxon>Metazoa</taxon>
        <taxon>Spiralia</taxon>
        <taxon>Lophotrochozoa</taxon>
        <taxon>Mollusca</taxon>
        <taxon>Bivalvia</taxon>
        <taxon>Autobranchia</taxon>
        <taxon>Heteroconchia</taxon>
        <taxon>Euheterodonta</taxon>
        <taxon>Imparidentia</taxon>
        <taxon>Neoheterodontei</taxon>
        <taxon>Myida</taxon>
        <taxon>Dreissenoidea</taxon>
        <taxon>Dreissenidae</taxon>
        <taxon>Dreissena</taxon>
    </lineage>
</organism>
<evidence type="ECO:0000256" key="1">
    <source>
        <dbReference type="SAM" id="Coils"/>
    </source>
</evidence>
<comment type="caution">
    <text evidence="2">The sequence shown here is derived from an EMBL/GenBank/DDBJ whole genome shotgun (WGS) entry which is preliminary data.</text>
</comment>
<accession>A0A9D4L648</accession>
<name>A0A9D4L648_DREPO</name>
<proteinExistence type="predicted"/>
<dbReference type="Proteomes" id="UP000828390">
    <property type="component" value="Unassembled WGS sequence"/>
</dbReference>
<keyword evidence="3" id="KW-1185">Reference proteome</keyword>
<dbReference type="AlphaFoldDB" id="A0A9D4L648"/>
<dbReference type="EMBL" id="JAIWYP010000003">
    <property type="protein sequence ID" value="KAH3852276.1"/>
    <property type="molecule type" value="Genomic_DNA"/>
</dbReference>
<evidence type="ECO:0000313" key="3">
    <source>
        <dbReference type="Proteomes" id="UP000828390"/>
    </source>
</evidence>
<evidence type="ECO:0000313" key="2">
    <source>
        <dbReference type="EMBL" id="KAH3852276.1"/>
    </source>
</evidence>
<reference evidence="2" key="2">
    <citation type="submission" date="2020-11" db="EMBL/GenBank/DDBJ databases">
        <authorList>
            <person name="McCartney M.A."/>
            <person name="Auch B."/>
            <person name="Kono T."/>
            <person name="Mallez S."/>
            <person name="Becker A."/>
            <person name="Gohl D.M."/>
            <person name="Silverstein K.A.T."/>
            <person name="Koren S."/>
            <person name="Bechman K.B."/>
            <person name="Herman A."/>
            <person name="Abrahante J.E."/>
            <person name="Garbe J."/>
        </authorList>
    </citation>
    <scope>NUCLEOTIDE SEQUENCE</scope>
    <source>
        <strain evidence="2">Duluth1</strain>
        <tissue evidence="2">Whole animal</tissue>
    </source>
</reference>
<keyword evidence="1" id="KW-0175">Coiled coil</keyword>
<protein>
    <submittedName>
        <fullName evidence="2">Uncharacterized protein</fullName>
    </submittedName>
</protein>
<feature type="coiled-coil region" evidence="1">
    <location>
        <begin position="72"/>
        <end position="113"/>
    </location>
</feature>
<sequence length="132" mass="15345">MASSEQKEGDLSVEKLISGLQNVMRLAVPAREEWENLLNSGRSETADTLFSDIDNAMKLAKQETFKIQEKLMRANKEARQSFQLELEQLKIENEQNRKDIQQLTEEKLKLQKMVDSQCLEIKSIKEERGKFK</sequence>